<dbReference type="AlphaFoldDB" id="D0KRI9"/>
<name>D0KRI9_SACS9</name>
<protein>
    <submittedName>
        <fullName evidence="1">Uncharacterized protein</fullName>
    </submittedName>
</protein>
<gene>
    <name evidence="1" type="ordered locus">Ssol_1120</name>
</gene>
<reference evidence="1" key="1">
    <citation type="submission" date="2009-10" db="EMBL/GenBank/DDBJ databases">
        <title>Complete sequence of Sulfolobus solfataricus 98/2.</title>
        <authorList>
            <consortium name="US DOE Joint Genome Institute"/>
            <person name="Lucas S."/>
            <person name="Copeland A."/>
            <person name="Lapidus A."/>
            <person name="Glavina del Rio T."/>
            <person name="Tice H."/>
            <person name="Bruce D."/>
            <person name="Goodwin L."/>
            <person name="Pitluck S."/>
            <person name="Munk A.C."/>
            <person name="Brettin T."/>
            <person name="Detter J.C."/>
            <person name="Han C."/>
            <person name="Tapia R."/>
            <person name="Larimer F."/>
            <person name="Land M."/>
            <person name="Hauser L."/>
            <person name="Kyrpides N."/>
            <person name="Ovchinnikova G."/>
            <person name="Mead D."/>
        </authorList>
    </citation>
    <scope>NUCLEOTIDE SEQUENCE [LARGE SCALE GENOMIC DNA]</scope>
    <source>
        <strain evidence="1">98/2</strain>
    </source>
</reference>
<dbReference type="EMBL" id="CP001800">
    <property type="protein sequence ID" value="ACX91358.1"/>
    <property type="molecule type" value="Genomic_DNA"/>
</dbReference>
<accession>D0KRI9</accession>
<proteinExistence type="predicted"/>
<evidence type="ECO:0000313" key="1">
    <source>
        <dbReference type="EMBL" id="ACX91358.1"/>
    </source>
</evidence>
<dbReference type="HOGENOM" id="CLU_3210923_0_0_2"/>
<sequence>MKRTERREKKTGFLTQLAIGKQINIYADGYSKMQQRNEKKKETR</sequence>
<dbReference type="KEGG" id="sol:Ssol_1120"/>
<organism evidence="1">
    <name type="scientific">Saccharolobus solfataricus (strain 98/2)</name>
    <name type="common">Sulfolobus solfataricus</name>
    <dbReference type="NCBI Taxonomy" id="555311"/>
    <lineage>
        <taxon>Archaea</taxon>
        <taxon>Thermoproteota</taxon>
        <taxon>Thermoprotei</taxon>
        <taxon>Sulfolobales</taxon>
        <taxon>Sulfolobaceae</taxon>
        <taxon>Saccharolobus</taxon>
    </lineage>
</organism>